<feature type="signal peptide" evidence="3">
    <location>
        <begin position="1"/>
        <end position="21"/>
    </location>
</feature>
<dbReference type="SUPFAM" id="SSF117281">
    <property type="entry name" value="Kelch motif"/>
    <property type="match status" value="1"/>
</dbReference>
<protein>
    <submittedName>
        <fullName evidence="4">Galactose oxidase</fullName>
    </submittedName>
</protein>
<dbReference type="InterPro" id="IPR015915">
    <property type="entry name" value="Kelch-typ_b-propeller"/>
</dbReference>
<reference evidence="4 5" key="1">
    <citation type="submission" date="2024-03" db="EMBL/GenBank/DDBJ databases">
        <title>Sequence of Lycoming College Course Isolates.</title>
        <authorList>
            <person name="Plotts O."/>
            <person name="Newman J."/>
        </authorList>
    </citation>
    <scope>NUCLEOTIDE SEQUENCE [LARGE SCALE GENOMIC DNA]</scope>
    <source>
        <strain evidence="4 5">CJB-3</strain>
    </source>
</reference>
<keyword evidence="1" id="KW-0880">Kelch repeat</keyword>
<comment type="caution">
    <text evidence="4">The sequence shown here is derived from an EMBL/GenBank/DDBJ whole genome shotgun (WGS) entry which is preliminary data.</text>
</comment>
<dbReference type="EMBL" id="JBBEUB010000002">
    <property type="protein sequence ID" value="MEJ2902673.1"/>
    <property type="molecule type" value="Genomic_DNA"/>
</dbReference>
<evidence type="ECO:0000313" key="4">
    <source>
        <dbReference type="EMBL" id="MEJ2902673.1"/>
    </source>
</evidence>
<dbReference type="InterPro" id="IPR056734">
    <property type="entry name" value="NANM"/>
</dbReference>
<dbReference type="InterPro" id="IPR051746">
    <property type="entry name" value="Kelch_domain_containing_8"/>
</dbReference>
<evidence type="ECO:0000256" key="2">
    <source>
        <dbReference type="ARBA" id="ARBA00022737"/>
    </source>
</evidence>
<dbReference type="RefSeq" id="WP_288879379.1">
    <property type="nucleotide sequence ID" value="NZ_CBFGNQ010000002.1"/>
</dbReference>
<evidence type="ECO:0000313" key="5">
    <source>
        <dbReference type="Proteomes" id="UP001378956"/>
    </source>
</evidence>
<keyword evidence="3" id="KW-0732">Signal</keyword>
<sequence length="392" mass="42730">MNKYLFSLSIPFMLMITDVSAQETVIERVQWYTAAKLQNADGSTSLGFAGAVNAVFNDVLLIAGGANFPDKMPWEGGKKYYSDKIQMLLKQNGHFVWSTKTSKLPEPVAYCGNTSTDLGVVYAGGEGQNGLSDKAFIITWDTPELNIIVKKLPDLPIAVTNTGLTHIGNVVYLVGGDKEKSSSDAFYKLDLNVKDPIWQKLLSLPVPLANALIVAQADKIFVIGGRTKTPSGISDLHHTTYAYDSAVGIWQKLADISDGKQTINFSAGAGIAVANDLILVTCGDNGEVFHKIENYISQIATSQSQKEKDKLTLEKNKLSIHHKGFYKTQLVYNTTKNTWVKLGQLPFPAHVTTTATKWGDDIVLSNGEIKPGVRTPSVMIGKIETDQGSKKQ</sequence>
<dbReference type="Gene3D" id="2.120.10.80">
    <property type="entry name" value="Kelch-type beta propeller"/>
    <property type="match status" value="1"/>
</dbReference>
<organism evidence="4 5">
    <name type="scientific">Pedobacter panaciterrae</name>
    <dbReference type="NCBI Taxonomy" id="363849"/>
    <lineage>
        <taxon>Bacteria</taxon>
        <taxon>Pseudomonadati</taxon>
        <taxon>Bacteroidota</taxon>
        <taxon>Sphingobacteriia</taxon>
        <taxon>Sphingobacteriales</taxon>
        <taxon>Sphingobacteriaceae</taxon>
        <taxon>Pedobacter</taxon>
    </lineage>
</organism>
<evidence type="ECO:0000256" key="3">
    <source>
        <dbReference type="SAM" id="SignalP"/>
    </source>
</evidence>
<gene>
    <name evidence="4" type="ORF">WAE58_09555</name>
</gene>
<dbReference type="PANTHER" id="PTHR46260">
    <property type="entry name" value="RING-TYPE DOMAIN-CONTAINING PROTEIN"/>
    <property type="match status" value="1"/>
</dbReference>
<dbReference type="PANTHER" id="PTHR46260:SF3">
    <property type="entry name" value="RING-TYPE DOMAIN-CONTAINING PROTEIN"/>
    <property type="match status" value="1"/>
</dbReference>
<name>A0ABU8NN75_9SPHI</name>
<keyword evidence="2" id="KW-0677">Repeat</keyword>
<dbReference type="Pfam" id="PF24996">
    <property type="entry name" value="NANM"/>
    <property type="match status" value="1"/>
</dbReference>
<accession>A0ABU8NN75</accession>
<dbReference type="Proteomes" id="UP001378956">
    <property type="component" value="Unassembled WGS sequence"/>
</dbReference>
<proteinExistence type="predicted"/>
<keyword evidence="5" id="KW-1185">Reference proteome</keyword>
<feature type="chain" id="PRO_5047456822" evidence="3">
    <location>
        <begin position="22"/>
        <end position="392"/>
    </location>
</feature>
<evidence type="ECO:0000256" key="1">
    <source>
        <dbReference type="ARBA" id="ARBA00022441"/>
    </source>
</evidence>